<comment type="similarity">
    <text evidence="1">Belongs to the HyuE racemase family.</text>
</comment>
<gene>
    <name evidence="2" type="ORF">RCC_02595</name>
</gene>
<dbReference type="STRING" id="112498.A0A2D3UUV1"/>
<dbReference type="OrthoDB" id="412018at2759"/>
<dbReference type="Proteomes" id="UP000225277">
    <property type="component" value="Unassembled WGS sequence"/>
</dbReference>
<dbReference type="Gene3D" id="3.40.50.12500">
    <property type="match status" value="1"/>
</dbReference>
<evidence type="ECO:0000256" key="1">
    <source>
        <dbReference type="ARBA" id="ARBA00038414"/>
    </source>
</evidence>
<dbReference type="EMBL" id="FJUY01000003">
    <property type="protein sequence ID" value="CZT16760.1"/>
    <property type="molecule type" value="Genomic_DNA"/>
</dbReference>
<evidence type="ECO:0000313" key="2">
    <source>
        <dbReference type="EMBL" id="CZT16760.1"/>
    </source>
</evidence>
<dbReference type="GeneID" id="35597810"/>
<dbReference type="InterPro" id="IPR052186">
    <property type="entry name" value="Hydantoin_racemase-like"/>
</dbReference>
<accession>A0A2D3UUV1</accession>
<dbReference type="GO" id="GO:0047661">
    <property type="term" value="F:amino-acid racemase activity"/>
    <property type="evidence" value="ECO:0007669"/>
    <property type="project" value="InterPro"/>
</dbReference>
<dbReference type="AlphaFoldDB" id="A0A2D3UUV1"/>
<dbReference type="PANTHER" id="PTHR28047:SF5">
    <property type="entry name" value="PROTEIN DCG1"/>
    <property type="match status" value="1"/>
</dbReference>
<protein>
    <submittedName>
        <fullName evidence="2">Related to hydantoin racemase (Dcg1)</fullName>
    </submittedName>
</protein>
<dbReference type="InterPro" id="IPR015942">
    <property type="entry name" value="Asp/Glu/hydantoin_racemase"/>
</dbReference>
<dbReference type="RefSeq" id="XP_023623653.1">
    <property type="nucleotide sequence ID" value="XM_023767885.1"/>
</dbReference>
<sequence length="244" mass="26046">MALESERKILVINPNTTQAMTDAVKHLISSLQYSTTYEYFTAPSGVPSINNEDDAVVSASHCLPALEDKLSKYNAFLVCCYSHHPLVSLLRSALNDQNLHATVTGIFEASVAISLQSINIDEKFGIVSTGSQWEGILGEAVSELLGSSSSTRYAGTETTGLNANELHSAPEAEVARRMKEATKRLLDKRAVAICLGCAGMAGMNRTVREACVEQLGEQAGQRVKIVDGVVAGSIFLEGALRAGL</sequence>
<dbReference type="Pfam" id="PF01177">
    <property type="entry name" value="Asp_Glu_race"/>
    <property type="match status" value="1"/>
</dbReference>
<dbReference type="PANTHER" id="PTHR28047">
    <property type="entry name" value="PROTEIN DCG1"/>
    <property type="match status" value="1"/>
</dbReference>
<proteinExistence type="inferred from homology"/>
<keyword evidence="3" id="KW-1185">Reference proteome</keyword>
<reference evidence="2 3" key="1">
    <citation type="submission" date="2016-03" db="EMBL/GenBank/DDBJ databases">
        <authorList>
            <person name="Ploux O."/>
        </authorList>
    </citation>
    <scope>NUCLEOTIDE SEQUENCE [LARGE SCALE GENOMIC DNA]</scope>
    <source>
        <strain evidence="2 3">URUG2</strain>
    </source>
</reference>
<name>A0A2D3UUV1_9PEZI</name>
<organism evidence="2 3">
    <name type="scientific">Ramularia collo-cygni</name>
    <dbReference type="NCBI Taxonomy" id="112498"/>
    <lineage>
        <taxon>Eukaryota</taxon>
        <taxon>Fungi</taxon>
        <taxon>Dikarya</taxon>
        <taxon>Ascomycota</taxon>
        <taxon>Pezizomycotina</taxon>
        <taxon>Dothideomycetes</taxon>
        <taxon>Dothideomycetidae</taxon>
        <taxon>Mycosphaerellales</taxon>
        <taxon>Mycosphaerellaceae</taxon>
        <taxon>Ramularia</taxon>
    </lineage>
</organism>
<dbReference type="InterPro" id="IPR053714">
    <property type="entry name" value="Iso_Racemase_Enz_sf"/>
</dbReference>
<evidence type="ECO:0000313" key="3">
    <source>
        <dbReference type="Proteomes" id="UP000225277"/>
    </source>
</evidence>